<proteinExistence type="predicted"/>
<protein>
    <recommendedName>
        <fullName evidence="5">Tetratricopeptide repeat protein</fullName>
    </recommendedName>
</protein>
<name>A0A316DFQ9_9FLAO</name>
<comment type="caution">
    <text evidence="2">The sequence shown here is derived from an EMBL/GenBank/DDBJ whole genome shotgun (WGS) entry which is preliminary data.</text>
</comment>
<evidence type="ECO:0000313" key="2">
    <source>
        <dbReference type="EMBL" id="PWK16924.1"/>
    </source>
</evidence>
<reference evidence="1 4" key="2">
    <citation type="submission" date="2020-07" db="EMBL/GenBank/DDBJ databases">
        <title>The draft genome sequence of Maribacter polysiphoniae KCTC 22021.</title>
        <authorList>
            <person name="Mu L."/>
        </authorList>
    </citation>
    <scope>NUCLEOTIDE SEQUENCE [LARGE SCALE GENOMIC DNA]</scope>
    <source>
        <strain evidence="1 4">KCTC 22021</strain>
    </source>
</reference>
<dbReference type="EMBL" id="JACWLN010000026">
    <property type="protein sequence ID" value="MBD1263249.1"/>
    <property type="molecule type" value="Genomic_DNA"/>
</dbReference>
<evidence type="ECO:0008006" key="5">
    <source>
        <dbReference type="Google" id="ProtNLM"/>
    </source>
</evidence>
<dbReference type="Proteomes" id="UP000245667">
    <property type="component" value="Unassembled WGS sequence"/>
</dbReference>
<sequence length="170" mass="20038">MRIVLTIALILSSLNLMYANLELDWKRESTSAEFNYDHYKKIETGLEDLNAFHQDFAFKLYHLGKYRESLEQIAKYEANKTSYRLTVLKASNYLELNDYEKAIESFLLSKNMIPSRFLPKYELFILYTQILKDEGLSRDMAKEINETPIKVMSPYVLSVKHEASKYLKIQ</sequence>
<dbReference type="InterPro" id="IPR011990">
    <property type="entry name" value="TPR-like_helical_dom_sf"/>
</dbReference>
<evidence type="ECO:0000313" key="4">
    <source>
        <dbReference type="Proteomes" id="UP000651837"/>
    </source>
</evidence>
<organism evidence="2 3">
    <name type="scientific">Maribacter polysiphoniae</name>
    <dbReference type="NCBI Taxonomy" id="429344"/>
    <lineage>
        <taxon>Bacteria</taxon>
        <taxon>Pseudomonadati</taxon>
        <taxon>Bacteroidota</taxon>
        <taxon>Flavobacteriia</taxon>
        <taxon>Flavobacteriales</taxon>
        <taxon>Flavobacteriaceae</taxon>
        <taxon>Maribacter</taxon>
    </lineage>
</organism>
<keyword evidence="4" id="KW-1185">Reference proteome</keyword>
<dbReference type="SUPFAM" id="SSF48452">
    <property type="entry name" value="TPR-like"/>
    <property type="match status" value="1"/>
</dbReference>
<reference evidence="2 3" key="1">
    <citation type="submission" date="2018-05" db="EMBL/GenBank/DDBJ databases">
        <title>Genomic Encyclopedia of Archaeal and Bacterial Type Strains, Phase II (KMG-II): from individual species to whole genera.</title>
        <authorList>
            <person name="Goeker M."/>
        </authorList>
    </citation>
    <scope>NUCLEOTIDE SEQUENCE [LARGE SCALE GENOMIC DNA]</scope>
    <source>
        <strain evidence="2 3">DSM 23514</strain>
    </source>
</reference>
<dbReference type="RefSeq" id="WP_146197913.1">
    <property type="nucleotide sequence ID" value="NZ_JACWLN010000026.1"/>
</dbReference>
<dbReference type="AlphaFoldDB" id="A0A316DFQ9"/>
<dbReference type="Proteomes" id="UP000651837">
    <property type="component" value="Unassembled WGS sequence"/>
</dbReference>
<dbReference type="OrthoDB" id="1454576at2"/>
<evidence type="ECO:0000313" key="1">
    <source>
        <dbReference type="EMBL" id="MBD1263249.1"/>
    </source>
</evidence>
<accession>A0A316DFQ9</accession>
<gene>
    <name evidence="1" type="ORF">HZY62_21870</name>
    <name evidence="2" type="ORF">LX92_04487</name>
</gene>
<evidence type="ECO:0000313" key="3">
    <source>
        <dbReference type="Proteomes" id="UP000245667"/>
    </source>
</evidence>
<dbReference type="EMBL" id="QGGQ01000028">
    <property type="protein sequence ID" value="PWK16924.1"/>
    <property type="molecule type" value="Genomic_DNA"/>
</dbReference>